<proteinExistence type="predicted"/>
<comment type="caution">
    <text evidence="2">The sequence shown here is derived from an EMBL/GenBank/DDBJ whole genome shotgun (WGS) entry which is preliminary data.</text>
</comment>
<dbReference type="AlphaFoldDB" id="A0A955RPT8"/>
<name>A0A955RPT8_UNCKA</name>
<dbReference type="GO" id="GO:0043107">
    <property type="term" value="P:type IV pilus-dependent motility"/>
    <property type="evidence" value="ECO:0007669"/>
    <property type="project" value="InterPro"/>
</dbReference>
<keyword evidence="1" id="KW-0812">Transmembrane</keyword>
<keyword evidence="1" id="KW-0472">Membrane</keyword>
<dbReference type="GO" id="GO:0043683">
    <property type="term" value="P:type IV pilus assembly"/>
    <property type="evidence" value="ECO:0007669"/>
    <property type="project" value="InterPro"/>
</dbReference>
<dbReference type="InterPro" id="IPR007445">
    <property type="entry name" value="PilO"/>
</dbReference>
<keyword evidence="1" id="KW-1133">Transmembrane helix</keyword>
<accession>A0A955RPT8</accession>
<dbReference type="InterPro" id="IPR014717">
    <property type="entry name" value="Transl_elong_EF1B/ribsomal_bS6"/>
</dbReference>
<feature type="transmembrane region" description="Helical" evidence="1">
    <location>
        <begin position="21"/>
        <end position="39"/>
    </location>
</feature>
<dbReference type="Gene3D" id="3.30.70.60">
    <property type="match status" value="1"/>
</dbReference>
<evidence type="ECO:0000313" key="2">
    <source>
        <dbReference type="EMBL" id="MCA9389863.1"/>
    </source>
</evidence>
<protein>
    <submittedName>
        <fullName evidence="2">Type 4a pilus biogenesis protein PilO</fullName>
    </submittedName>
</protein>
<reference evidence="2" key="2">
    <citation type="journal article" date="2021" name="Microbiome">
        <title>Successional dynamics and alternative stable states in a saline activated sludge microbial community over 9 years.</title>
        <authorList>
            <person name="Wang Y."/>
            <person name="Ye J."/>
            <person name="Ju F."/>
            <person name="Liu L."/>
            <person name="Boyd J.A."/>
            <person name="Deng Y."/>
            <person name="Parks D.H."/>
            <person name="Jiang X."/>
            <person name="Yin X."/>
            <person name="Woodcroft B.J."/>
            <person name="Tyson G.W."/>
            <person name="Hugenholtz P."/>
            <person name="Polz M.F."/>
            <person name="Zhang T."/>
        </authorList>
    </citation>
    <scope>NUCLEOTIDE SEQUENCE</scope>
    <source>
        <strain evidence="2">HKST-UBA01</strain>
    </source>
</reference>
<dbReference type="Pfam" id="PF04350">
    <property type="entry name" value="PilO"/>
    <property type="match status" value="1"/>
</dbReference>
<sequence>MEMPFAKDINELKKNQKALRIIELIANVVILLVVLAIVIRPTVVDILALRADKQEVEALAGKLSEKVTNLASAETAVDEFKSSVPLFTAALPLEPKQFDLLNQAQLVAEEQGLSVDQLTYKAGDSSIVEFTIVGKGKYGQIVFFINSLEEMPRLVQLKEVSIAQASEDLEENPTLTYTITGKGYYYTEEVSLISDPSEN</sequence>
<reference evidence="2" key="1">
    <citation type="submission" date="2020-04" db="EMBL/GenBank/DDBJ databases">
        <authorList>
            <person name="Zhang T."/>
        </authorList>
    </citation>
    <scope>NUCLEOTIDE SEQUENCE</scope>
    <source>
        <strain evidence="2">HKST-UBA01</strain>
    </source>
</reference>
<dbReference type="EMBL" id="JAGQKX010000007">
    <property type="protein sequence ID" value="MCA9389863.1"/>
    <property type="molecule type" value="Genomic_DNA"/>
</dbReference>
<dbReference type="Proteomes" id="UP000701698">
    <property type="component" value="Unassembled WGS sequence"/>
</dbReference>
<evidence type="ECO:0000313" key="3">
    <source>
        <dbReference type="Proteomes" id="UP000701698"/>
    </source>
</evidence>
<evidence type="ECO:0000256" key="1">
    <source>
        <dbReference type="SAM" id="Phobius"/>
    </source>
</evidence>
<organism evidence="2 3">
    <name type="scientific">candidate division WWE3 bacterium</name>
    <dbReference type="NCBI Taxonomy" id="2053526"/>
    <lineage>
        <taxon>Bacteria</taxon>
        <taxon>Katanobacteria</taxon>
    </lineage>
</organism>
<gene>
    <name evidence="2" type="primary">pilO</name>
    <name evidence="2" type="ORF">KC571_00505</name>
</gene>